<evidence type="ECO:0000313" key="1">
    <source>
        <dbReference type="EMBL" id="KAL1539985.1"/>
    </source>
</evidence>
<dbReference type="PANTHER" id="PTHR22930">
    <property type="match status" value="1"/>
</dbReference>
<comment type="caution">
    <text evidence="1">The sequence shown here is derived from an EMBL/GenBank/DDBJ whole genome shotgun (WGS) entry which is preliminary data.</text>
</comment>
<dbReference type="InterPro" id="IPR045249">
    <property type="entry name" value="HARBI1-like"/>
</dbReference>
<gene>
    <name evidence="1" type="ORF">AAHA92_24405</name>
</gene>
<organism evidence="1 2">
    <name type="scientific">Salvia divinorum</name>
    <name type="common">Maria pastora</name>
    <name type="synonym">Diviner's sage</name>
    <dbReference type="NCBI Taxonomy" id="28513"/>
    <lineage>
        <taxon>Eukaryota</taxon>
        <taxon>Viridiplantae</taxon>
        <taxon>Streptophyta</taxon>
        <taxon>Embryophyta</taxon>
        <taxon>Tracheophyta</taxon>
        <taxon>Spermatophyta</taxon>
        <taxon>Magnoliopsida</taxon>
        <taxon>eudicotyledons</taxon>
        <taxon>Gunneridae</taxon>
        <taxon>Pentapetalae</taxon>
        <taxon>asterids</taxon>
        <taxon>lamiids</taxon>
        <taxon>Lamiales</taxon>
        <taxon>Lamiaceae</taxon>
        <taxon>Nepetoideae</taxon>
        <taxon>Mentheae</taxon>
        <taxon>Salviinae</taxon>
        <taxon>Salvia</taxon>
        <taxon>Salvia subgen. Calosphace</taxon>
    </lineage>
</organism>
<evidence type="ECO:0000313" key="2">
    <source>
        <dbReference type="Proteomes" id="UP001567538"/>
    </source>
</evidence>
<evidence type="ECO:0008006" key="3">
    <source>
        <dbReference type="Google" id="ProtNLM"/>
    </source>
</evidence>
<dbReference type="AlphaFoldDB" id="A0ABD1G796"/>
<sequence length="175" mass="20306">MKQCLDKLQIRHRHPSNLRLRRLGSVPLSIIFLLHNPLATSIVNVVAREFRRHKSSRLPGAWTDCKERGRRLKMCWFSSKKWCDDPRWKWFKGCLGALDGTYINVRDSRVLRDAVTREVDRLRVPIGSYYLCDNGYANSEGFLTPFKGVRSRRRESANSAKYLSELEAHNAVLAC</sequence>
<protein>
    <recommendedName>
        <fullName evidence="3">Transposase</fullName>
    </recommendedName>
</protein>
<keyword evidence="2" id="KW-1185">Reference proteome</keyword>
<accession>A0ABD1G796</accession>
<name>A0ABD1G796_SALDI</name>
<dbReference type="PANTHER" id="PTHR22930:SF281">
    <property type="entry name" value="NUCLEASE"/>
    <property type="match status" value="1"/>
</dbReference>
<dbReference type="Proteomes" id="UP001567538">
    <property type="component" value="Unassembled WGS sequence"/>
</dbReference>
<reference evidence="1 2" key="1">
    <citation type="submission" date="2024-06" db="EMBL/GenBank/DDBJ databases">
        <title>A chromosome level genome sequence of Diviner's sage (Salvia divinorum).</title>
        <authorList>
            <person name="Ford S.A."/>
            <person name="Ro D.-K."/>
            <person name="Ness R.W."/>
            <person name="Phillips M.A."/>
        </authorList>
    </citation>
    <scope>NUCLEOTIDE SEQUENCE [LARGE SCALE GENOMIC DNA]</scope>
    <source>
        <strain evidence="1">SAF-2024a</strain>
        <tissue evidence="1">Leaf</tissue>
    </source>
</reference>
<proteinExistence type="predicted"/>
<dbReference type="EMBL" id="JBEAFC010000009">
    <property type="protein sequence ID" value="KAL1539985.1"/>
    <property type="molecule type" value="Genomic_DNA"/>
</dbReference>